<feature type="topological domain" description="Periplasmic" evidence="10">
    <location>
        <begin position="32"/>
        <end position="194"/>
    </location>
</feature>
<dbReference type="EMBL" id="JBBYXI010000002">
    <property type="protein sequence ID" value="MEN3930360.1"/>
    <property type="molecule type" value="Genomic_DNA"/>
</dbReference>
<dbReference type="RefSeq" id="WP_346336370.1">
    <property type="nucleotide sequence ID" value="NZ_JBBYXI010000002.1"/>
</dbReference>
<dbReference type="PROSITE" id="PS51257">
    <property type="entry name" value="PROKAR_LIPOPROTEIN"/>
    <property type="match status" value="1"/>
</dbReference>
<name>A0ABV0BHC2_9HYPH</name>
<reference evidence="11 12" key="1">
    <citation type="submission" date="2024-04" db="EMBL/GenBank/DDBJ databases">
        <title>A novel species isolated from cricket.</title>
        <authorList>
            <person name="Wang H.-C."/>
        </authorList>
    </citation>
    <scope>NUCLEOTIDE SEQUENCE [LARGE SCALE GENOMIC DNA]</scope>
    <source>
        <strain evidence="11 12">WL0021</strain>
    </source>
</reference>
<evidence type="ECO:0000256" key="9">
    <source>
        <dbReference type="ARBA" id="ARBA00023136"/>
    </source>
</evidence>
<accession>A0ABV0BHC2</accession>
<evidence type="ECO:0000256" key="6">
    <source>
        <dbReference type="ARBA" id="ARBA00022968"/>
    </source>
</evidence>
<keyword evidence="6 10" id="KW-0735">Signal-anchor</keyword>
<dbReference type="Gene3D" id="2.60.370.10">
    <property type="entry name" value="Ctag/Cox11"/>
    <property type="match status" value="1"/>
</dbReference>
<dbReference type="NCBIfam" id="NF003465">
    <property type="entry name" value="PRK05089.1"/>
    <property type="match status" value="1"/>
</dbReference>
<dbReference type="PANTHER" id="PTHR21320">
    <property type="entry name" value="CYTOCHROME C OXIDASE ASSEMBLY PROTEIN COX11-RELATED"/>
    <property type="match status" value="1"/>
</dbReference>
<keyword evidence="10" id="KW-1003">Cell membrane</keyword>
<organism evidence="11 12">
    <name type="scientific">Hohaiivirga grylli</name>
    <dbReference type="NCBI Taxonomy" id="3133970"/>
    <lineage>
        <taxon>Bacteria</taxon>
        <taxon>Pseudomonadati</taxon>
        <taxon>Pseudomonadota</taxon>
        <taxon>Alphaproteobacteria</taxon>
        <taxon>Hyphomicrobiales</taxon>
        <taxon>Methylobacteriaceae</taxon>
        <taxon>Hohaiivirga</taxon>
    </lineage>
</organism>
<evidence type="ECO:0000256" key="2">
    <source>
        <dbReference type="ARBA" id="ARBA00004382"/>
    </source>
</evidence>
<keyword evidence="8 10" id="KW-0186">Copper</keyword>
<dbReference type="HAMAP" id="MF_00155">
    <property type="entry name" value="CtaG"/>
    <property type="match status" value="1"/>
</dbReference>
<keyword evidence="12" id="KW-1185">Reference proteome</keyword>
<gene>
    <name evidence="10" type="primary">ctaG</name>
    <name evidence="11" type="ORF">WJT86_04695</name>
</gene>
<sequence length="194" mass="21231">MDSKPHKNQNAKIALFCAGLAVAMVGAAYACVPLYDLFCRVTGFDGRPITSAIPSDKVLDRKISVRFDANVAPALSWNFTAKNPEVELRLGEVKTIYYTVRNTGSTPETGIATYNVQPDLAGSYFVKIQCFCFTEQVLQPGEEREEAVVFYVDPDLVKDTSIGDLQSITLSYTFFPSRNGSPVAAASEPKQSKL</sequence>
<dbReference type="PANTHER" id="PTHR21320:SF3">
    <property type="entry name" value="CYTOCHROME C OXIDASE ASSEMBLY PROTEIN COX11, MITOCHONDRIAL-RELATED"/>
    <property type="match status" value="1"/>
</dbReference>
<evidence type="ECO:0000256" key="7">
    <source>
        <dbReference type="ARBA" id="ARBA00022989"/>
    </source>
</evidence>
<dbReference type="Pfam" id="PF04442">
    <property type="entry name" value="CtaG_Cox11"/>
    <property type="match status" value="1"/>
</dbReference>
<comment type="function">
    <text evidence="1 10">Exerts its effect at some terminal stage of cytochrome c oxidase synthesis, probably by being involved in the insertion of the copper B into subunit I.</text>
</comment>
<evidence type="ECO:0000256" key="3">
    <source>
        <dbReference type="ARBA" id="ARBA00009620"/>
    </source>
</evidence>
<protein>
    <recommendedName>
        <fullName evidence="4 10">Cytochrome c oxidase assembly protein CtaG</fullName>
    </recommendedName>
</protein>
<evidence type="ECO:0000313" key="11">
    <source>
        <dbReference type="EMBL" id="MEN3930360.1"/>
    </source>
</evidence>
<comment type="similarity">
    <text evidence="3 10">Belongs to the COX11/CtaG family.</text>
</comment>
<dbReference type="PIRSF" id="PIRSF005413">
    <property type="entry name" value="COX11"/>
    <property type="match status" value="1"/>
</dbReference>
<evidence type="ECO:0000256" key="8">
    <source>
        <dbReference type="ARBA" id="ARBA00023008"/>
    </source>
</evidence>
<proteinExistence type="inferred from homology"/>
<dbReference type="InterPro" id="IPR023471">
    <property type="entry name" value="CtaG/Cox11_dom_sf"/>
</dbReference>
<evidence type="ECO:0000313" key="12">
    <source>
        <dbReference type="Proteomes" id="UP001418637"/>
    </source>
</evidence>
<keyword evidence="5 10" id="KW-0812">Transmembrane</keyword>
<evidence type="ECO:0000256" key="5">
    <source>
        <dbReference type="ARBA" id="ARBA00022692"/>
    </source>
</evidence>
<evidence type="ECO:0000256" key="10">
    <source>
        <dbReference type="HAMAP-Rule" id="MF_00155"/>
    </source>
</evidence>
<dbReference type="InterPro" id="IPR007533">
    <property type="entry name" value="Cyt_c_oxidase_assmbl_CtaG"/>
</dbReference>
<dbReference type="Proteomes" id="UP001418637">
    <property type="component" value="Unassembled WGS sequence"/>
</dbReference>
<evidence type="ECO:0000256" key="4">
    <source>
        <dbReference type="ARBA" id="ARBA00015384"/>
    </source>
</evidence>
<keyword evidence="10" id="KW-0997">Cell inner membrane</keyword>
<comment type="caution">
    <text evidence="11">The sequence shown here is derived from an EMBL/GenBank/DDBJ whole genome shotgun (WGS) entry which is preliminary data.</text>
</comment>
<evidence type="ECO:0000256" key="1">
    <source>
        <dbReference type="ARBA" id="ARBA00004007"/>
    </source>
</evidence>
<keyword evidence="7 10" id="KW-1133">Transmembrane helix</keyword>
<keyword evidence="9 10" id="KW-0472">Membrane</keyword>
<dbReference type="SUPFAM" id="SSF110111">
    <property type="entry name" value="Ctag/Cox11"/>
    <property type="match status" value="1"/>
</dbReference>
<comment type="subcellular location">
    <subcellularLocation>
        <location evidence="2 10">Cell inner membrane</location>
        <topology evidence="2 10">Single-pass type II membrane protein</topology>
        <orientation evidence="2 10">Periplasmic side</orientation>
    </subcellularLocation>
</comment>
<feature type="topological domain" description="Cytoplasmic" evidence="10">
    <location>
        <begin position="1"/>
        <end position="8"/>
    </location>
</feature>